<dbReference type="SUPFAM" id="SSF53474">
    <property type="entry name" value="alpha/beta-Hydrolases"/>
    <property type="match status" value="1"/>
</dbReference>
<sequence length="281" mass="28496">MPTALLGAFALAAALVGTAPAASASSSGFNDWTCRPSAAHPRPVLLLHGLGGNGPGNYAYLGPYLADRGYCVFAPTYGEALPPIPVGGFVPIDQSAREISGTIDKILAATGARRLDIVGHSEGGFQSLYVPKFAGRADRADRVVALAPPTHGTTFAGLVTLAQKLGIMPQVDQVLSGVGCAACTELVSGGAAVARLNAGPIAQPGLTYTILASHSDMLVTPNDTAFVREPGVTNAYVQDTCPDDPVGHIGLAYDSGVAQMVSNALDPAHARPVTCGIGPAA</sequence>
<reference evidence="4" key="1">
    <citation type="journal article" date="2019" name="Int. J. Syst. Evol. Microbiol.">
        <title>The Global Catalogue of Microorganisms (GCM) 10K type strain sequencing project: providing services to taxonomists for standard genome sequencing and annotation.</title>
        <authorList>
            <consortium name="The Broad Institute Genomics Platform"/>
            <consortium name="The Broad Institute Genome Sequencing Center for Infectious Disease"/>
            <person name="Wu L."/>
            <person name="Ma J."/>
        </authorList>
    </citation>
    <scope>NUCLEOTIDE SEQUENCE [LARGE SCALE GENOMIC DNA]</scope>
    <source>
        <strain evidence="4">KLKA75</strain>
    </source>
</reference>
<dbReference type="Proteomes" id="UP001595872">
    <property type="component" value="Unassembled WGS sequence"/>
</dbReference>
<dbReference type="Pfam" id="PF00561">
    <property type="entry name" value="Abhydrolase_1"/>
    <property type="match status" value="1"/>
</dbReference>
<comment type="caution">
    <text evidence="3">The sequence shown here is derived from an EMBL/GenBank/DDBJ whole genome shotgun (WGS) entry which is preliminary data.</text>
</comment>
<feature type="signal peptide" evidence="1">
    <location>
        <begin position="1"/>
        <end position="21"/>
    </location>
</feature>
<keyword evidence="4" id="KW-1185">Reference proteome</keyword>
<evidence type="ECO:0000313" key="3">
    <source>
        <dbReference type="EMBL" id="MFC4907130.1"/>
    </source>
</evidence>
<accession>A0ABV9TST2</accession>
<dbReference type="Gene3D" id="3.40.50.1820">
    <property type="entry name" value="alpha/beta hydrolase"/>
    <property type="match status" value="1"/>
</dbReference>
<dbReference type="InterPro" id="IPR000073">
    <property type="entry name" value="AB_hydrolase_1"/>
</dbReference>
<evidence type="ECO:0000256" key="1">
    <source>
        <dbReference type="SAM" id="SignalP"/>
    </source>
</evidence>
<organism evidence="3 4">
    <name type="scientific">Actinomadura gamaensis</name>
    <dbReference type="NCBI Taxonomy" id="1763541"/>
    <lineage>
        <taxon>Bacteria</taxon>
        <taxon>Bacillati</taxon>
        <taxon>Actinomycetota</taxon>
        <taxon>Actinomycetes</taxon>
        <taxon>Streptosporangiales</taxon>
        <taxon>Thermomonosporaceae</taxon>
        <taxon>Actinomadura</taxon>
    </lineage>
</organism>
<dbReference type="InterPro" id="IPR029058">
    <property type="entry name" value="AB_hydrolase_fold"/>
</dbReference>
<proteinExistence type="predicted"/>
<dbReference type="RefSeq" id="WP_378252871.1">
    <property type="nucleotide sequence ID" value="NZ_JBHSIT010000002.1"/>
</dbReference>
<dbReference type="EMBL" id="JBHSIT010000002">
    <property type="protein sequence ID" value="MFC4907130.1"/>
    <property type="molecule type" value="Genomic_DNA"/>
</dbReference>
<name>A0ABV9TST2_9ACTN</name>
<keyword evidence="1" id="KW-0732">Signal</keyword>
<feature type="domain" description="AB hydrolase-1" evidence="2">
    <location>
        <begin position="43"/>
        <end position="167"/>
    </location>
</feature>
<evidence type="ECO:0000259" key="2">
    <source>
        <dbReference type="Pfam" id="PF00561"/>
    </source>
</evidence>
<protein>
    <submittedName>
        <fullName evidence="3">Esterase/lipase family protein</fullName>
    </submittedName>
</protein>
<feature type="chain" id="PRO_5047303826" evidence="1">
    <location>
        <begin position="22"/>
        <end position="281"/>
    </location>
</feature>
<evidence type="ECO:0000313" key="4">
    <source>
        <dbReference type="Proteomes" id="UP001595872"/>
    </source>
</evidence>
<gene>
    <name evidence="3" type="ORF">ACFPCY_07350</name>
</gene>